<evidence type="ECO:0000313" key="1">
    <source>
        <dbReference type="EMBL" id="ABC82642.1"/>
    </source>
</evidence>
<gene>
    <name evidence="1" type="ordered locus">Adeh_2872</name>
</gene>
<dbReference type="EMBL" id="CP000251">
    <property type="protein sequence ID" value="ABC82642.1"/>
    <property type="molecule type" value="Genomic_DNA"/>
</dbReference>
<name>Q2IDI6_ANADE</name>
<dbReference type="RefSeq" id="WP_011421924.1">
    <property type="nucleotide sequence ID" value="NC_007760.1"/>
</dbReference>
<dbReference type="KEGG" id="ade:Adeh_2872"/>
<protein>
    <submittedName>
        <fullName evidence="1">Uncharacterized protein</fullName>
    </submittedName>
</protein>
<reference evidence="1 2" key="1">
    <citation type="submission" date="2006-01" db="EMBL/GenBank/DDBJ databases">
        <title>Complete sequence of Anaeromyxobacter dehalogenans 2CP-C.</title>
        <authorList>
            <consortium name="US DOE Joint Genome Institute"/>
            <person name="Copeland A."/>
            <person name="Lucas S."/>
            <person name="Lapidus A."/>
            <person name="Barry K."/>
            <person name="Detter J.C."/>
            <person name="Glavina T."/>
            <person name="Hammon N."/>
            <person name="Israni S."/>
            <person name="Pitluck S."/>
            <person name="Brettin T."/>
            <person name="Bruce D."/>
            <person name="Han C."/>
            <person name="Tapia R."/>
            <person name="Gilna P."/>
            <person name="Kiss H."/>
            <person name="Schmutz J."/>
            <person name="Larimer F."/>
            <person name="Land M."/>
            <person name="Kyrpides N."/>
            <person name="Anderson I."/>
            <person name="Sanford R.A."/>
            <person name="Ritalahti K.M."/>
            <person name="Thomas H.S."/>
            <person name="Kirby J.R."/>
            <person name="Zhulin I.B."/>
            <person name="Loeffler F.E."/>
            <person name="Richardson P."/>
        </authorList>
    </citation>
    <scope>NUCLEOTIDE SEQUENCE [LARGE SCALE GENOMIC DNA]</scope>
    <source>
        <strain evidence="1 2">2CP-C</strain>
    </source>
</reference>
<accession>Q2IDI6</accession>
<organism evidence="1 2">
    <name type="scientific">Anaeromyxobacter dehalogenans (strain 2CP-C)</name>
    <dbReference type="NCBI Taxonomy" id="290397"/>
    <lineage>
        <taxon>Bacteria</taxon>
        <taxon>Pseudomonadati</taxon>
        <taxon>Myxococcota</taxon>
        <taxon>Myxococcia</taxon>
        <taxon>Myxococcales</taxon>
        <taxon>Cystobacterineae</taxon>
        <taxon>Anaeromyxobacteraceae</taxon>
        <taxon>Anaeromyxobacter</taxon>
    </lineage>
</organism>
<proteinExistence type="predicted"/>
<evidence type="ECO:0000313" key="2">
    <source>
        <dbReference type="Proteomes" id="UP000001935"/>
    </source>
</evidence>
<dbReference type="eggNOG" id="ENOG50344EF">
    <property type="taxonomic scope" value="Bacteria"/>
</dbReference>
<dbReference type="HOGENOM" id="CLU_1923182_0_0_7"/>
<dbReference type="AlphaFoldDB" id="Q2IDI6"/>
<sequence>MAGAIASIQEKLQEHPELSVEHGEGFIRVLPRDAHGFAVGLHEPGGNIVVFFDGWHEEFEHAEEALDCFAMGLSDGARLKVVSRGGFDCSWTLETRQGAEWARYSTTGLLFFPFWQRKMTRYLQNHVIRGP</sequence>
<dbReference type="Proteomes" id="UP000001935">
    <property type="component" value="Chromosome"/>
</dbReference>
<dbReference type="STRING" id="290397.Adeh_2872"/>
<dbReference type="OrthoDB" id="9255879at2"/>